<gene>
    <name evidence="1" type="ORF">BD626DRAFT_583759</name>
</gene>
<evidence type="ECO:0000313" key="1">
    <source>
        <dbReference type="EMBL" id="TRM62844.1"/>
    </source>
</evidence>
<sequence>MPVVETPLCSRCDHAFSCSYTNPPDLDLFRSAYVPSPSECQAIYNELVALDASIVVVDTEMAQIRARLDALQHVQRQLVHTRAAKQSLKSRIRRLPNELLELIVRAALPPEWSTAPCGTVRLPLAQTCHRLRAAVHAMSDLWSTLVVPGYYESERDRQTFIASAPHYLKRAGSRPIDVVVPNFQNYSSRAQSGVHDPDEWLAAQMERLSAQMHRFRSIDWRYSIPALRSGAAVVAPLLQSARWATSERHGVSYMFTPHVTLDAPCLQSLLLSGLLPPSRVSVNWSGLSNLTLELPDFGQEDLLVMASCVALTSLHLLVFYEPTIKETNAAPTISLNALRELTAMDYGNSLCKFISAPNLVTLSTSCSRRMTASDAIYLATCVRSLLQRTVCPEGHPLQNMTLGTSPTYSDGVYHGLLSVLSCAPNLKHLELLYNHNANHCGIVIRGLILESSSATLVPMLDDIEIVLGRAYRAEDAKLVKLLAQSRWADGDEQPRKRVEVLARCGGFCGCISDGLNGGLEMRDGARPEKRRCTLTGFSNLLLTVIAIAAEDFAGMTVVRTTLCSKCDHAFSCSYTDPPDLDLLRSTYVPSPSERQVIDSDVVALDASIAVVDAEIALIGTRLDALQQARRQLLHTRASKQCLKSPIRRLPNELLELVACEALPSDWRTAMCGVVRLPLAQTCHRLRVAIHGMSELWSTLVIPWYHQKQAARQAFIASAPHYLERAGNRPIDVVIPIFEHYSSKFARDDPDDWLAAQMERLLTVHMNRFRRIDWLCSMRALGPGPPIVAPLLQSARLATSEKRGKSYIFTPHVTLDAPRLQTLLLSGLLSPSRVSVPWSQLLDLTLELPNFTYEDLSVVQTCVALTKFHLTIFYEPAIQENDTRPPISLVTLRELRVADYGHLLCKFISAPHLVALSTSYTRSERVAYTAYQGLATCVRTMLQRMLSQGGHPLRNMTLGTSRFFEDDTYQELLSVLRCAPNMTHLELLYDHSGAKDFHGMLTRGLIQESGSATIVPMLEDLKVVLGRAYTRQDENLLHIVARSRWGTAGFGKPRKCVTVFARSGGDSCVCAKPCPGEGLEIRGGVLFERRPCTRLREVDGIYY</sequence>
<dbReference type="AlphaFoldDB" id="A0A550CDH7"/>
<evidence type="ECO:0008006" key="3">
    <source>
        <dbReference type="Google" id="ProtNLM"/>
    </source>
</evidence>
<dbReference type="Proteomes" id="UP000320762">
    <property type="component" value="Unassembled WGS sequence"/>
</dbReference>
<proteinExistence type="predicted"/>
<dbReference type="EMBL" id="VDMD01000011">
    <property type="protein sequence ID" value="TRM62844.1"/>
    <property type="molecule type" value="Genomic_DNA"/>
</dbReference>
<name>A0A550CDH7_9AGAR</name>
<organism evidence="1 2">
    <name type="scientific">Schizophyllum amplum</name>
    <dbReference type="NCBI Taxonomy" id="97359"/>
    <lineage>
        <taxon>Eukaryota</taxon>
        <taxon>Fungi</taxon>
        <taxon>Dikarya</taxon>
        <taxon>Basidiomycota</taxon>
        <taxon>Agaricomycotina</taxon>
        <taxon>Agaricomycetes</taxon>
        <taxon>Agaricomycetidae</taxon>
        <taxon>Agaricales</taxon>
        <taxon>Schizophyllaceae</taxon>
        <taxon>Schizophyllum</taxon>
    </lineage>
</organism>
<dbReference type="OrthoDB" id="2884807at2759"/>
<reference evidence="1 2" key="1">
    <citation type="journal article" date="2019" name="New Phytol.">
        <title>Comparative genomics reveals unique wood-decay strategies and fruiting body development in the Schizophyllaceae.</title>
        <authorList>
            <person name="Almasi E."/>
            <person name="Sahu N."/>
            <person name="Krizsan K."/>
            <person name="Balint B."/>
            <person name="Kovacs G.M."/>
            <person name="Kiss B."/>
            <person name="Cseklye J."/>
            <person name="Drula E."/>
            <person name="Henrissat B."/>
            <person name="Nagy I."/>
            <person name="Chovatia M."/>
            <person name="Adam C."/>
            <person name="LaButti K."/>
            <person name="Lipzen A."/>
            <person name="Riley R."/>
            <person name="Grigoriev I.V."/>
            <person name="Nagy L.G."/>
        </authorList>
    </citation>
    <scope>NUCLEOTIDE SEQUENCE [LARGE SCALE GENOMIC DNA]</scope>
    <source>
        <strain evidence="1 2">NL-1724</strain>
    </source>
</reference>
<protein>
    <recommendedName>
        <fullName evidence="3">F-box domain-containing protein</fullName>
    </recommendedName>
</protein>
<evidence type="ECO:0000313" key="2">
    <source>
        <dbReference type="Proteomes" id="UP000320762"/>
    </source>
</evidence>
<keyword evidence="2" id="KW-1185">Reference proteome</keyword>
<accession>A0A550CDH7</accession>
<comment type="caution">
    <text evidence="1">The sequence shown here is derived from an EMBL/GenBank/DDBJ whole genome shotgun (WGS) entry which is preliminary data.</text>
</comment>